<dbReference type="PROSITE" id="PS50887">
    <property type="entry name" value="GGDEF"/>
    <property type="match status" value="1"/>
</dbReference>
<dbReference type="InterPro" id="IPR000160">
    <property type="entry name" value="GGDEF_dom"/>
</dbReference>
<dbReference type="SMART" id="SM00091">
    <property type="entry name" value="PAS"/>
    <property type="match status" value="2"/>
</dbReference>
<dbReference type="AlphaFoldDB" id="A0A0A3HXH6"/>
<dbReference type="Pfam" id="PF08447">
    <property type="entry name" value="PAS_3"/>
    <property type="match status" value="1"/>
</dbReference>
<dbReference type="InterPro" id="IPR000014">
    <property type="entry name" value="PAS"/>
</dbReference>
<protein>
    <submittedName>
        <fullName evidence="5">Signal peptide protein</fullName>
    </submittedName>
</protein>
<dbReference type="PANTHER" id="PTHR44757:SF2">
    <property type="entry name" value="BIOFILM ARCHITECTURE MAINTENANCE PROTEIN MBAA"/>
    <property type="match status" value="1"/>
</dbReference>
<dbReference type="InterPro" id="IPR000700">
    <property type="entry name" value="PAS-assoc_C"/>
</dbReference>
<accession>A0A0A3HXH6</accession>
<dbReference type="Proteomes" id="UP000030416">
    <property type="component" value="Unassembled WGS sequence"/>
</dbReference>
<dbReference type="InterPro" id="IPR043128">
    <property type="entry name" value="Rev_trsase/Diguanyl_cyclase"/>
</dbReference>
<gene>
    <name evidence="5" type="ORF">CD29_15585</name>
</gene>
<proteinExistence type="predicted"/>
<dbReference type="eggNOG" id="COG5001">
    <property type="taxonomic scope" value="Bacteria"/>
</dbReference>
<dbReference type="SUPFAM" id="SSF55785">
    <property type="entry name" value="PYP-like sensor domain (PAS domain)"/>
    <property type="match status" value="2"/>
</dbReference>
<dbReference type="Gene3D" id="3.20.20.450">
    <property type="entry name" value="EAL domain"/>
    <property type="match status" value="1"/>
</dbReference>
<sequence length="712" mass="81542">MKRSNNFMNNNYINDDVDHIPVRVQQKLEKLQQLEYVINQSSIVVVSNTEGNIIYVNDLACEISNYSREELIGQQHAILYSNEFQTNKQDDIIQTLKKGQIWKGEMLNEKKDGSPYWVYATVVPILNDQQKTIEYYSISTEITEEKEFAEDAKRTNENYRLIAENTSSLVTLIDKDGLFQYVSPTFNSVLNYDTNKIMTENFFTLIHPDDFDIVEQDVQTYCKKRKESLLMDFRIRDESGEYIDVEATIRIINNSTYSSNDLYLIVMKDIRNRKAVEKTIYHLAYHDSLTNFPNRRSFMSKLSDEMMSRTKSKDKLAVLFIDLDNFKNVNDQWGHDVGDLVLKQTASIIQSSIHPKDVAARLGGDEFIVLVKNVQSEEDVITLVKKLLGKFRSPIVVNGIEHSITCSIGIAIYPDHGTTTDELIKNADDALYMVKGKGKNNFTIFDETIEHQSFERRLLENALRQAIIDNQFYLEYQPKLNIATNELIGMEALVRWKHPELGIIPPVKFISLAESTGLIIPLGEWILRESCRQTKELHDKGYGNLSVSVNISVRQLEDPYFIEKVQKVLDETGLDSKWLEFELTESIFADLKNTVSILQEVRNLGIQISVDDFGTGYSSLSYIKHLPVDTLKVDQSFVKDIHVNQESQAIVLAVLNLAKTIGLNVIAEGIELEEHVDKLSEKGLLFGQGYYYSKPLKSDAFEEFINNNNAIA</sequence>
<feature type="domain" description="PAC" evidence="2">
    <location>
        <begin position="100"/>
        <end position="154"/>
    </location>
</feature>
<evidence type="ECO:0000259" key="3">
    <source>
        <dbReference type="PROSITE" id="PS50883"/>
    </source>
</evidence>
<dbReference type="CDD" id="cd01949">
    <property type="entry name" value="GGDEF"/>
    <property type="match status" value="1"/>
</dbReference>
<dbReference type="PANTHER" id="PTHR44757">
    <property type="entry name" value="DIGUANYLATE CYCLASE DGCP"/>
    <property type="match status" value="1"/>
</dbReference>
<organism evidence="5 6">
    <name type="scientific">Ureibacillus manganicus DSM 26584</name>
    <dbReference type="NCBI Taxonomy" id="1384049"/>
    <lineage>
        <taxon>Bacteria</taxon>
        <taxon>Bacillati</taxon>
        <taxon>Bacillota</taxon>
        <taxon>Bacilli</taxon>
        <taxon>Bacillales</taxon>
        <taxon>Caryophanaceae</taxon>
        <taxon>Ureibacillus</taxon>
    </lineage>
</organism>
<name>A0A0A3HXH6_9BACL</name>
<dbReference type="CDD" id="cd00130">
    <property type="entry name" value="PAS"/>
    <property type="match status" value="2"/>
</dbReference>
<reference evidence="5 6" key="1">
    <citation type="submission" date="2014-02" db="EMBL/GenBank/DDBJ databases">
        <title>Draft genome sequence of Lysinibacillus manganicus DSM 26584T.</title>
        <authorList>
            <person name="Zhang F."/>
            <person name="Wang G."/>
            <person name="Zhang L."/>
        </authorList>
    </citation>
    <scope>NUCLEOTIDE SEQUENCE [LARGE SCALE GENOMIC DNA]</scope>
    <source>
        <strain evidence="5 6">DSM 26584</strain>
    </source>
</reference>
<evidence type="ECO:0000259" key="2">
    <source>
        <dbReference type="PROSITE" id="PS50113"/>
    </source>
</evidence>
<feature type="domain" description="PAS" evidence="1">
    <location>
        <begin position="30"/>
        <end position="99"/>
    </location>
</feature>
<feature type="domain" description="PAS" evidence="1">
    <location>
        <begin position="155"/>
        <end position="225"/>
    </location>
</feature>
<dbReference type="InterPro" id="IPR035965">
    <property type="entry name" value="PAS-like_dom_sf"/>
</dbReference>
<dbReference type="EMBL" id="JPVN01000020">
    <property type="protein sequence ID" value="KGR77281.1"/>
    <property type="molecule type" value="Genomic_DNA"/>
</dbReference>
<dbReference type="InterPro" id="IPR001633">
    <property type="entry name" value="EAL_dom"/>
</dbReference>
<dbReference type="SMART" id="SM00052">
    <property type="entry name" value="EAL"/>
    <property type="match status" value="1"/>
</dbReference>
<evidence type="ECO:0000313" key="5">
    <source>
        <dbReference type="EMBL" id="KGR77281.1"/>
    </source>
</evidence>
<evidence type="ECO:0000259" key="1">
    <source>
        <dbReference type="PROSITE" id="PS50112"/>
    </source>
</evidence>
<dbReference type="Gene3D" id="3.30.450.20">
    <property type="entry name" value="PAS domain"/>
    <property type="match status" value="2"/>
</dbReference>
<dbReference type="InterPro" id="IPR052155">
    <property type="entry name" value="Biofilm_reg_signaling"/>
</dbReference>
<dbReference type="SUPFAM" id="SSF141868">
    <property type="entry name" value="EAL domain-like"/>
    <property type="match status" value="1"/>
</dbReference>
<evidence type="ECO:0000259" key="4">
    <source>
        <dbReference type="PROSITE" id="PS50887"/>
    </source>
</evidence>
<dbReference type="PROSITE" id="PS50112">
    <property type="entry name" value="PAS"/>
    <property type="match status" value="2"/>
</dbReference>
<dbReference type="NCBIfam" id="TIGR00254">
    <property type="entry name" value="GGDEF"/>
    <property type="match status" value="1"/>
</dbReference>
<dbReference type="InterPro" id="IPR013655">
    <property type="entry name" value="PAS_fold_3"/>
</dbReference>
<evidence type="ECO:0000313" key="6">
    <source>
        <dbReference type="Proteomes" id="UP000030416"/>
    </source>
</evidence>
<feature type="domain" description="EAL" evidence="3">
    <location>
        <begin position="456"/>
        <end position="709"/>
    </location>
</feature>
<feature type="domain" description="GGDEF" evidence="4">
    <location>
        <begin position="314"/>
        <end position="447"/>
    </location>
</feature>
<dbReference type="Gene3D" id="3.30.70.270">
    <property type="match status" value="1"/>
</dbReference>
<dbReference type="Pfam" id="PF13426">
    <property type="entry name" value="PAS_9"/>
    <property type="match status" value="1"/>
</dbReference>
<dbReference type="SUPFAM" id="SSF55073">
    <property type="entry name" value="Nucleotide cyclase"/>
    <property type="match status" value="1"/>
</dbReference>
<comment type="caution">
    <text evidence="5">The sequence shown here is derived from an EMBL/GenBank/DDBJ whole genome shotgun (WGS) entry which is preliminary data.</text>
</comment>
<dbReference type="STRING" id="1384049.CD29_15585"/>
<dbReference type="PROSITE" id="PS50113">
    <property type="entry name" value="PAC"/>
    <property type="match status" value="1"/>
</dbReference>
<dbReference type="CDD" id="cd01948">
    <property type="entry name" value="EAL"/>
    <property type="match status" value="1"/>
</dbReference>
<keyword evidence="6" id="KW-1185">Reference proteome</keyword>
<dbReference type="SMART" id="SM00267">
    <property type="entry name" value="GGDEF"/>
    <property type="match status" value="1"/>
</dbReference>
<dbReference type="SMART" id="SM00086">
    <property type="entry name" value="PAC"/>
    <property type="match status" value="2"/>
</dbReference>
<dbReference type="InterPro" id="IPR001610">
    <property type="entry name" value="PAC"/>
</dbReference>
<dbReference type="Pfam" id="PF00563">
    <property type="entry name" value="EAL"/>
    <property type="match status" value="1"/>
</dbReference>
<dbReference type="InterPro" id="IPR029787">
    <property type="entry name" value="Nucleotide_cyclase"/>
</dbReference>
<dbReference type="FunFam" id="3.30.70.270:FF:000001">
    <property type="entry name" value="Diguanylate cyclase domain protein"/>
    <property type="match status" value="1"/>
</dbReference>
<dbReference type="PROSITE" id="PS50883">
    <property type="entry name" value="EAL"/>
    <property type="match status" value="1"/>
</dbReference>
<dbReference type="Pfam" id="PF00990">
    <property type="entry name" value="GGDEF"/>
    <property type="match status" value="1"/>
</dbReference>
<dbReference type="NCBIfam" id="TIGR00229">
    <property type="entry name" value="sensory_box"/>
    <property type="match status" value="2"/>
</dbReference>
<dbReference type="InterPro" id="IPR035919">
    <property type="entry name" value="EAL_sf"/>
</dbReference>